<keyword evidence="2 6" id="KW-0812">Transmembrane</keyword>
<gene>
    <name evidence="7" type="ORF">TPSB3V08_LOCUS10501</name>
</gene>
<dbReference type="Gene3D" id="1.20.1250.20">
    <property type="entry name" value="MFS general substrate transporter like domains"/>
    <property type="match status" value="1"/>
</dbReference>
<dbReference type="PANTHER" id="PTHR11662:SF411">
    <property type="entry name" value="GH05102P"/>
    <property type="match status" value="1"/>
</dbReference>
<organism evidence="7">
    <name type="scientific">Timema poppense</name>
    <name type="common">Walking stick</name>
    <dbReference type="NCBI Taxonomy" id="170557"/>
    <lineage>
        <taxon>Eukaryota</taxon>
        <taxon>Metazoa</taxon>
        <taxon>Ecdysozoa</taxon>
        <taxon>Arthropoda</taxon>
        <taxon>Hexapoda</taxon>
        <taxon>Insecta</taxon>
        <taxon>Pterygota</taxon>
        <taxon>Neoptera</taxon>
        <taxon>Polyneoptera</taxon>
        <taxon>Phasmatodea</taxon>
        <taxon>Timematodea</taxon>
        <taxon>Timematoidea</taxon>
        <taxon>Timematidae</taxon>
        <taxon>Timema</taxon>
    </lineage>
</organism>
<evidence type="ECO:0000256" key="1">
    <source>
        <dbReference type="ARBA" id="ARBA00004141"/>
    </source>
</evidence>
<keyword evidence="3 6" id="KW-1133">Transmembrane helix</keyword>
<dbReference type="GO" id="GO:0022857">
    <property type="term" value="F:transmembrane transporter activity"/>
    <property type="evidence" value="ECO:0007669"/>
    <property type="project" value="InterPro"/>
</dbReference>
<dbReference type="SUPFAM" id="SSF103473">
    <property type="entry name" value="MFS general substrate transporter"/>
    <property type="match status" value="1"/>
</dbReference>
<proteinExistence type="predicted"/>
<dbReference type="InterPro" id="IPR011701">
    <property type="entry name" value="MFS"/>
</dbReference>
<dbReference type="GO" id="GO:0016020">
    <property type="term" value="C:membrane"/>
    <property type="evidence" value="ECO:0007669"/>
    <property type="project" value="UniProtKB-SubCell"/>
</dbReference>
<protein>
    <submittedName>
        <fullName evidence="7">Uncharacterized protein</fullName>
    </submittedName>
</protein>
<evidence type="ECO:0000313" key="7">
    <source>
        <dbReference type="EMBL" id="CAD7415686.1"/>
    </source>
</evidence>
<name>A0A7R9DLB4_TIMPO</name>
<dbReference type="GO" id="GO:0006820">
    <property type="term" value="P:monoatomic anion transport"/>
    <property type="evidence" value="ECO:0007669"/>
    <property type="project" value="TreeGrafter"/>
</dbReference>
<feature type="transmembrane region" description="Helical" evidence="6">
    <location>
        <begin position="173"/>
        <end position="194"/>
    </location>
</feature>
<dbReference type="InterPro" id="IPR036259">
    <property type="entry name" value="MFS_trans_sf"/>
</dbReference>
<accession>A0A7R9DLB4</accession>
<dbReference type="AlphaFoldDB" id="A0A7R9DLB4"/>
<feature type="transmembrane region" description="Helical" evidence="6">
    <location>
        <begin position="214"/>
        <end position="233"/>
    </location>
</feature>
<evidence type="ECO:0000256" key="4">
    <source>
        <dbReference type="ARBA" id="ARBA00023136"/>
    </source>
</evidence>
<evidence type="ECO:0000256" key="2">
    <source>
        <dbReference type="ARBA" id="ARBA00022692"/>
    </source>
</evidence>
<evidence type="ECO:0000256" key="5">
    <source>
        <dbReference type="SAM" id="MobiDB-lite"/>
    </source>
</evidence>
<dbReference type="Pfam" id="PF07690">
    <property type="entry name" value="MFS_1"/>
    <property type="match status" value="1"/>
</dbReference>
<dbReference type="EMBL" id="OD009673">
    <property type="protein sequence ID" value="CAD7415686.1"/>
    <property type="molecule type" value="Genomic_DNA"/>
</dbReference>
<dbReference type="InterPro" id="IPR050382">
    <property type="entry name" value="MFS_Na/Anion_cotransporter"/>
</dbReference>
<keyword evidence="4 6" id="KW-0472">Membrane</keyword>
<sequence length="274" mass="30627">MLCAINGFRKTEAWPVYPTVFNELDFITSETTNRRIPVIPYEASSLGAAITMPVCGYLIASLGWESVFYVTGVVGLLWSIAWFLVVFDSPAQHPRISNKERMFIENAIGSTTSHGKSVGNPDVKNPERRKSGSVVRAGRGGSPWSRARLSSVLSFTNFTAAHQVPWRQIVTSLPVWAIIITHGASVFGYFTVINQLPTYMKYILDFNIKEDFDGALEFFIYLLVCSPRYWAFLPRHQMEYGARSSPDDSVAKIVIDGSPCLDTPFTSPHYLPTL</sequence>
<feature type="transmembrane region" description="Helical" evidence="6">
    <location>
        <begin position="43"/>
        <end position="60"/>
    </location>
</feature>
<evidence type="ECO:0000256" key="6">
    <source>
        <dbReference type="SAM" id="Phobius"/>
    </source>
</evidence>
<feature type="region of interest" description="Disordered" evidence="5">
    <location>
        <begin position="110"/>
        <end position="143"/>
    </location>
</feature>
<comment type="subcellular location">
    <subcellularLocation>
        <location evidence="1">Membrane</location>
        <topology evidence="1">Multi-pass membrane protein</topology>
    </subcellularLocation>
</comment>
<evidence type="ECO:0000256" key="3">
    <source>
        <dbReference type="ARBA" id="ARBA00022989"/>
    </source>
</evidence>
<feature type="transmembrane region" description="Helical" evidence="6">
    <location>
        <begin position="66"/>
        <end position="87"/>
    </location>
</feature>
<dbReference type="PANTHER" id="PTHR11662">
    <property type="entry name" value="SOLUTE CARRIER FAMILY 17"/>
    <property type="match status" value="1"/>
</dbReference>
<reference evidence="7" key="1">
    <citation type="submission" date="2020-11" db="EMBL/GenBank/DDBJ databases">
        <authorList>
            <person name="Tran Van P."/>
        </authorList>
    </citation>
    <scope>NUCLEOTIDE SEQUENCE</scope>
</reference>